<reference evidence="3" key="1">
    <citation type="journal article" date="2016" name="Nat. Genet.">
        <title>A high-quality carrot genome assembly provides new insights into carotenoid accumulation and asterid genome evolution.</title>
        <authorList>
            <person name="Iorizzo M."/>
            <person name="Ellison S."/>
            <person name="Senalik D."/>
            <person name="Zeng P."/>
            <person name="Satapoomin P."/>
            <person name="Huang J."/>
            <person name="Bowman M."/>
            <person name="Iovene M."/>
            <person name="Sanseverino W."/>
            <person name="Cavagnaro P."/>
            <person name="Yildiz M."/>
            <person name="Macko-Podgorni A."/>
            <person name="Moranska E."/>
            <person name="Grzebelus E."/>
            <person name="Grzebelus D."/>
            <person name="Ashrafi H."/>
            <person name="Zheng Z."/>
            <person name="Cheng S."/>
            <person name="Spooner D."/>
            <person name="Van Deynze A."/>
            <person name="Simon P."/>
        </authorList>
    </citation>
    <scope>NUCLEOTIDE SEQUENCE [LARGE SCALE GENOMIC DNA]</scope>
    <source>
        <tissue evidence="3">Leaf</tissue>
    </source>
</reference>
<evidence type="ECO:0000313" key="3">
    <source>
        <dbReference type="EMBL" id="KZM99490.1"/>
    </source>
</evidence>
<dbReference type="STRING" id="79200.A0A162AE28"/>
<dbReference type="InterPro" id="IPR002925">
    <property type="entry name" value="Dienelactn_hydro"/>
</dbReference>
<name>A0A162AE28_DAUCS</name>
<organism evidence="3">
    <name type="scientific">Daucus carota subsp. sativus</name>
    <name type="common">Carrot</name>
    <dbReference type="NCBI Taxonomy" id="79200"/>
    <lineage>
        <taxon>Eukaryota</taxon>
        <taxon>Viridiplantae</taxon>
        <taxon>Streptophyta</taxon>
        <taxon>Embryophyta</taxon>
        <taxon>Tracheophyta</taxon>
        <taxon>Spermatophyta</taxon>
        <taxon>Magnoliopsida</taxon>
        <taxon>eudicotyledons</taxon>
        <taxon>Gunneridae</taxon>
        <taxon>Pentapetalae</taxon>
        <taxon>asterids</taxon>
        <taxon>campanulids</taxon>
        <taxon>Apiales</taxon>
        <taxon>Apiaceae</taxon>
        <taxon>Apioideae</taxon>
        <taxon>Scandiceae</taxon>
        <taxon>Daucinae</taxon>
        <taxon>Daucus</taxon>
        <taxon>Daucus sect. Daucus</taxon>
    </lineage>
</organism>
<keyword evidence="5" id="KW-1185">Reference proteome</keyword>
<dbReference type="InterPro" id="IPR051049">
    <property type="entry name" value="Dienelactone_hydrolase-like"/>
</dbReference>
<dbReference type="AlphaFoldDB" id="A0A162AE28"/>
<evidence type="ECO:0000259" key="2">
    <source>
        <dbReference type="Pfam" id="PF01738"/>
    </source>
</evidence>
<feature type="region of interest" description="Disordered" evidence="1">
    <location>
        <begin position="207"/>
        <end position="269"/>
    </location>
</feature>
<dbReference type="Proteomes" id="UP000077755">
    <property type="component" value="Chromosome 4"/>
</dbReference>
<dbReference type="Gramene" id="KZM99490">
    <property type="protein sequence ID" value="KZM99490"/>
    <property type="gene ID" value="DCAR_013148"/>
</dbReference>
<dbReference type="GO" id="GO:0016787">
    <property type="term" value="F:hydrolase activity"/>
    <property type="evidence" value="ECO:0007669"/>
    <property type="project" value="InterPro"/>
</dbReference>
<feature type="domain" description="Dienelactone hydrolase" evidence="2">
    <location>
        <begin position="50"/>
        <end position="100"/>
    </location>
</feature>
<sequence length="296" mass="34412">MAGVSRPFVATPKPKTLFPDILAPFAFATTRSMASSPFQKLQVHRDDNILDAYVVGKENAAGIVVLQEWWGVEFEIKNHAVAISQFGSGYRALILYRGKDGLDVAEAYFDPLNIFGKKRFRVKAVDDDDGHKGGDDDDKPEWLKRLEKFLKKYESLTKIVAYFKLITDIVKFMWWLYKYVLLPGYAIGKKFLKPEPRIVIALSDKGEEQKNKSGENHSNKGESQKKKQNEEESKTEEQKKKQNEEESKTEEQKKKQNEEESKTEEQNEEVSRWRIQFFKCVFYIYIQVQLHIHFGK</sequence>
<accession>A0A162AE28</accession>
<evidence type="ECO:0000313" key="5">
    <source>
        <dbReference type="Proteomes" id="UP000077755"/>
    </source>
</evidence>
<evidence type="ECO:0000313" key="4">
    <source>
        <dbReference type="EMBL" id="WOG98594.1"/>
    </source>
</evidence>
<reference evidence="4" key="2">
    <citation type="submission" date="2022-03" db="EMBL/GenBank/DDBJ databases">
        <title>Draft title - Genomic analysis of global carrot germplasm unveils the trajectory of domestication and the origin of high carotenoid orange carrot.</title>
        <authorList>
            <person name="Iorizzo M."/>
            <person name="Ellison S."/>
            <person name="Senalik D."/>
            <person name="Macko-Podgorni A."/>
            <person name="Grzebelus D."/>
            <person name="Bostan H."/>
            <person name="Rolling W."/>
            <person name="Curaba J."/>
            <person name="Simon P."/>
        </authorList>
    </citation>
    <scope>NUCLEOTIDE SEQUENCE</scope>
    <source>
        <tissue evidence="4">Leaf</tissue>
    </source>
</reference>
<dbReference type="EMBL" id="CP093346">
    <property type="protein sequence ID" value="WOG98594.1"/>
    <property type="molecule type" value="Genomic_DNA"/>
</dbReference>
<dbReference type="PANTHER" id="PTHR46623">
    <property type="entry name" value="CARBOXYMETHYLENEBUTENOLIDASE-RELATED"/>
    <property type="match status" value="1"/>
</dbReference>
<gene>
    <name evidence="3" type="ORF">DCAR_013148</name>
    <name evidence="4" type="ORF">DCAR_0417938</name>
</gene>
<dbReference type="PANTHER" id="PTHR46623:SF6">
    <property type="entry name" value="ALPHA_BETA-HYDROLASES SUPERFAMILY PROTEIN"/>
    <property type="match status" value="1"/>
</dbReference>
<proteinExistence type="predicted"/>
<protein>
    <recommendedName>
        <fullName evidence="2">Dienelactone hydrolase domain-containing protein</fullName>
    </recommendedName>
</protein>
<dbReference type="EMBL" id="LNRQ01000004">
    <property type="protein sequence ID" value="KZM99490.1"/>
    <property type="molecule type" value="Genomic_DNA"/>
</dbReference>
<dbReference type="Pfam" id="PF01738">
    <property type="entry name" value="DLH"/>
    <property type="match status" value="1"/>
</dbReference>
<evidence type="ECO:0000256" key="1">
    <source>
        <dbReference type="SAM" id="MobiDB-lite"/>
    </source>
</evidence>